<evidence type="ECO:0000259" key="2">
    <source>
        <dbReference type="Pfam" id="PF08327"/>
    </source>
</evidence>
<proteinExistence type="inferred from homology"/>
<dbReference type="RefSeq" id="WP_173273597.1">
    <property type="nucleotide sequence ID" value="NZ_JABMKV010000004.1"/>
</dbReference>
<dbReference type="EMBL" id="JABMKV010000004">
    <property type="protein sequence ID" value="NQX32958.1"/>
    <property type="molecule type" value="Genomic_DNA"/>
</dbReference>
<sequence>MKSNNVIVERTYNAPIAKVWSAITDVNEMRNWYFQLEDFKPKVGFKFDFLGGPEDGKQYLHLCEVTEVVDGKKITYSWRYDNYPGNSFVTWELFDKGEETLLRITHAGLETFAGLGAEFEKTSFNGGWTYFVYTALKNYLEPNESFKV</sequence>
<name>A0ABX2DFS9_9SPHI</name>
<dbReference type="InterPro" id="IPR023393">
    <property type="entry name" value="START-like_dom_sf"/>
</dbReference>
<reference evidence="3 4" key="1">
    <citation type="submission" date="2020-05" db="EMBL/GenBank/DDBJ databases">
        <title>Description of Pedobacter foliorum sp. nov.</title>
        <authorList>
            <person name="Qi S."/>
            <person name="Carlier A."/>
            <person name="Cnockaert M."/>
            <person name="Vandamme P."/>
        </authorList>
    </citation>
    <scope>NUCLEOTIDE SEQUENCE [LARGE SCALE GENOMIC DNA]</scope>
    <source>
        <strain evidence="3 4">LMG 31300</strain>
    </source>
</reference>
<evidence type="ECO:0000313" key="4">
    <source>
        <dbReference type="Proteomes" id="UP000762110"/>
    </source>
</evidence>
<evidence type="ECO:0000313" key="3">
    <source>
        <dbReference type="EMBL" id="NQX32958.1"/>
    </source>
</evidence>
<comment type="caution">
    <text evidence="3">The sequence shown here is derived from an EMBL/GenBank/DDBJ whole genome shotgun (WGS) entry which is preliminary data.</text>
</comment>
<dbReference type="Pfam" id="PF08327">
    <property type="entry name" value="AHSA1"/>
    <property type="match status" value="1"/>
</dbReference>
<dbReference type="Proteomes" id="UP000762110">
    <property type="component" value="Unassembled WGS sequence"/>
</dbReference>
<protein>
    <submittedName>
        <fullName evidence="3">SRPBCC domain-containing protein</fullName>
    </submittedName>
</protein>
<accession>A0ABX2DFS9</accession>
<organism evidence="3 4">
    <name type="scientific">Pedobacter boryungensis</name>
    <dbReference type="NCBI Taxonomy" id="869962"/>
    <lineage>
        <taxon>Bacteria</taxon>
        <taxon>Pseudomonadati</taxon>
        <taxon>Bacteroidota</taxon>
        <taxon>Sphingobacteriia</taxon>
        <taxon>Sphingobacteriales</taxon>
        <taxon>Sphingobacteriaceae</taxon>
        <taxon>Pedobacter</taxon>
    </lineage>
</organism>
<dbReference type="SUPFAM" id="SSF55961">
    <property type="entry name" value="Bet v1-like"/>
    <property type="match status" value="1"/>
</dbReference>
<keyword evidence="4" id="KW-1185">Reference proteome</keyword>
<dbReference type="InterPro" id="IPR013538">
    <property type="entry name" value="ASHA1/2-like_C"/>
</dbReference>
<gene>
    <name evidence="3" type="ORF">HQN85_14565</name>
</gene>
<dbReference type="CDD" id="cd07814">
    <property type="entry name" value="SRPBCC_CalC_Aha1-like"/>
    <property type="match status" value="1"/>
</dbReference>
<evidence type="ECO:0000256" key="1">
    <source>
        <dbReference type="ARBA" id="ARBA00006817"/>
    </source>
</evidence>
<dbReference type="Gene3D" id="3.30.530.20">
    <property type="match status" value="1"/>
</dbReference>
<comment type="similarity">
    <text evidence="1">Belongs to the AHA1 family.</text>
</comment>
<feature type="domain" description="Activator of Hsp90 ATPase homologue 1/2-like C-terminal" evidence="2">
    <location>
        <begin position="13"/>
        <end position="141"/>
    </location>
</feature>